<dbReference type="InterPro" id="IPR002376">
    <property type="entry name" value="Formyl_transf_N"/>
</dbReference>
<dbReference type="Pfam" id="PF00551">
    <property type="entry name" value="Formyl_trans_N"/>
    <property type="match status" value="1"/>
</dbReference>
<dbReference type="Pfam" id="PF02911">
    <property type="entry name" value="Formyl_trans_C"/>
    <property type="match status" value="1"/>
</dbReference>
<dbReference type="EMBL" id="JAGGLL010000010">
    <property type="protein sequence ID" value="MBP2021814.1"/>
    <property type="molecule type" value="Genomic_DNA"/>
</dbReference>
<dbReference type="CDD" id="cd08651">
    <property type="entry name" value="FMT_core_like_4"/>
    <property type="match status" value="1"/>
</dbReference>
<reference evidence="3 4" key="1">
    <citation type="submission" date="2021-03" db="EMBL/GenBank/DDBJ databases">
        <title>Genomic Encyclopedia of Type Strains, Phase IV (KMG-IV): sequencing the most valuable type-strain genomes for metagenomic binning, comparative biology and taxonomic classification.</title>
        <authorList>
            <person name="Goeker M."/>
        </authorList>
    </citation>
    <scope>NUCLEOTIDE SEQUENCE [LARGE SCALE GENOMIC DNA]</scope>
    <source>
        <strain evidence="3 4">DSM 28650</strain>
    </source>
</reference>
<dbReference type="SUPFAM" id="SSF53328">
    <property type="entry name" value="Formyltransferase"/>
    <property type="match status" value="1"/>
</dbReference>
<dbReference type="SUPFAM" id="SSF50486">
    <property type="entry name" value="FMT C-terminal domain-like"/>
    <property type="match status" value="1"/>
</dbReference>
<dbReference type="PANTHER" id="PTHR11138:SF5">
    <property type="entry name" value="METHIONYL-TRNA FORMYLTRANSFERASE, MITOCHONDRIAL"/>
    <property type="match status" value="1"/>
</dbReference>
<keyword evidence="4" id="KW-1185">Reference proteome</keyword>
<dbReference type="InterPro" id="IPR011034">
    <property type="entry name" value="Formyl_transferase-like_C_sf"/>
</dbReference>
<dbReference type="CDD" id="cd08702">
    <property type="entry name" value="Arna_FMT_C"/>
    <property type="match status" value="1"/>
</dbReference>
<dbReference type="GO" id="GO:0004479">
    <property type="term" value="F:methionyl-tRNA formyltransferase activity"/>
    <property type="evidence" value="ECO:0007669"/>
    <property type="project" value="UniProtKB-EC"/>
</dbReference>
<keyword evidence="3" id="KW-0808">Transferase</keyword>
<evidence type="ECO:0000259" key="1">
    <source>
        <dbReference type="Pfam" id="PF00551"/>
    </source>
</evidence>
<gene>
    <name evidence="3" type="ORF">J2Z44_001610</name>
</gene>
<protein>
    <submittedName>
        <fullName evidence="3">Methionyl-tRNA formyltransferase</fullName>
        <ecNumber evidence="3">2.1.2.9</ecNumber>
    </submittedName>
</protein>
<evidence type="ECO:0000259" key="2">
    <source>
        <dbReference type="Pfam" id="PF02911"/>
    </source>
</evidence>
<dbReference type="PANTHER" id="PTHR11138">
    <property type="entry name" value="METHIONYL-TRNA FORMYLTRANSFERASE"/>
    <property type="match status" value="1"/>
</dbReference>
<dbReference type="InterPro" id="IPR005793">
    <property type="entry name" value="Formyl_trans_C"/>
</dbReference>
<organism evidence="3 4">
    <name type="scientific">Clostridium punense</name>
    <dbReference type="NCBI Taxonomy" id="1054297"/>
    <lineage>
        <taxon>Bacteria</taxon>
        <taxon>Bacillati</taxon>
        <taxon>Bacillota</taxon>
        <taxon>Clostridia</taxon>
        <taxon>Eubacteriales</taxon>
        <taxon>Clostridiaceae</taxon>
        <taxon>Clostridium</taxon>
    </lineage>
</organism>
<dbReference type="InterPro" id="IPR036477">
    <property type="entry name" value="Formyl_transf_N_sf"/>
</dbReference>
<sequence length="294" mass="33934">MRILFIGCVKSSRILLQKLIDMNESIVGVITKKESKFNSDFNDLTDLCIDNNIDYKFTRNINDVDSLEYIRSKTPDVIYCFGWSQIIKKELMEIPPKGIIGFHPTELPNNKGRHPIIWALTLGLKNTASSFFFIDEGADTGDILSQCTVNISYSDNAESLYNKIMDAAVIQMEKFTSELKNNNFNVIRQDNHEGNYWRKRSKLDGKIDWRMNSLNIYNLVRALSKPYIGAHFEYNNADYKVWKVEEVKNMNLNNIEFGKVIEVYSSNSFLIKVGDECIKVLQCDDINLKEGDYL</sequence>
<evidence type="ECO:0000313" key="3">
    <source>
        <dbReference type="EMBL" id="MBP2021814.1"/>
    </source>
</evidence>
<name>A0ABS4K583_9CLOT</name>
<comment type="caution">
    <text evidence="3">The sequence shown here is derived from an EMBL/GenBank/DDBJ whole genome shotgun (WGS) entry which is preliminary data.</text>
</comment>
<accession>A0ABS4K583</accession>
<evidence type="ECO:0000313" key="4">
    <source>
        <dbReference type="Proteomes" id="UP001519308"/>
    </source>
</evidence>
<feature type="domain" description="Formyl transferase N-terminal" evidence="1">
    <location>
        <begin position="1"/>
        <end position="169"/>
    </location>
</feature>
<dbReference type="Proteomes" id="UP001519308">
    <property type="component" value="Unassembled WGS sequence"/>
</dbReference>
<dbReference type="Gene3D" id="3.40.50.12230">
    <property type="match status" value="1"/>
</dbReference>
<feature type="domain" description="Formyl transferase C-terminal" evidence="2">
    <location>
        <begin position="201"/>
        <end position="283"/>
    </location>
</feature>
<dbReference type="RefSeq" id="WP_021284407.1">
    <property type="nucleotide sequence ID" value="NZ_JAGGLL010000010.1"/>
</dbReference>
<proteinExistence type="predicted"/>
<dbReference type="EC" id="2.1.2.9" evidence="3"/>